<keyword evidence="4" id="KW-1185">Reference proteome</keyword>
<proteinExistence type="predicted"/>
<sequence>MVSKAEAAKKREEPFSLIFRRGKVCPQARILENELRKMFLPFNAPNLQMKKSNKLKDVEAVTGVLDLSHCLILSSSGHGTMLRAIKCPRGPTLHFRILKYRLSHDICAKRKTGASPRDLGEPALLVMSGFGKQSKKFNMTEIELSLVQSYFRNMFGAVDPTKLKPVQCRRVVLIYWDNENGLIRIRHFKIVFRQGSNVVHSIADAVKFGGSLGSKSSDSSITLASLMSSIRSSSVSGPSVRLDEIGPALDLRLEKVISGFDKGKELYVCPIRSEDEKVEDETKEVDEEEKEIESHPVKNKKSKMKKHPEKESSKKRKSKSEEPKKRRTKGGLKKKDGKRHSTAK</sequence>
<feature type="compositionally biased region" description="Acidic residues" evidence="1">
    <location>
        <begin position="277"/>
        <end position="291"/>
    </location>
</feature>
<feature type="domain" description="Brix" evidence="2">
    <location>
        <begin position="14"/>
        <end position="262"/>
    </location>
</feature>
<evidence type="ECO:0000256" key="1">
    <source>
        <dbReference type="SAM" id="MobiDB-lite"/>
    </source>
</evidence>
<reference evidence="3" key="1">
    <citation type="submission" date="2022-03" db="EMBL/GenBank/DDBJ databases">
        <title>Draft genome sequence of Aduncisulcus paluster, a free-living microaerophilic Fornicata.</title>
        <authorList>
            <person name="Yuyama I."/>
            <person name="Kume K."/>
            <person name="Tamura T."/>
            <person name="Inagaki Y."/>
            <person name="Hashimoto T."/>
        </authorList>
    </citation>
    <scope>NUCLEOTIDE SEQUENCE</scope>
    <source>
        <strain evidence="3">NY0171</strain>
    </source>
</reference>
<dbReference type="PROSITE" id="PS50833">
    <property type="entry name" value="BRIX"/>
    <property type="match status" value="1"/>
</dbReference>
<evidence type="ECO:0000313" key="4">
    <source>
        <dbReference type="Proteomes" id="UP001057375"/>
    </source>
</evidence>
<comment type="caution">
    <text evidence="3">The sequence shown here is derived from an EMBL/GenBank/DDBJ whole genome shotgun (WGS) entry which is preliminary data.</text>
</comment>
<organism evidence="3 4">
    <name type="scientific">Aduncisulcus paluster</name>
    <dbReference type="NCBI Taxonomy" id="2918883"/>
    <lineage>
        <taxon>Eukaryota</taxon>
        <taxon>Metamonada</taxon>
        <taxon>Carpediemonas-like organisms</taxon>
        <taxon>Aduncisulcus</taxon>
    </lineage>
</organism>
<dbReference type="Pfam" id="PF04427">
    <property type="entry name" value="Brix"/>
    <property type="match status" value="1"/>
</dbReference>
<feature type="compositionally biased region" description="Basic residues" evidence="1">
    <location>
        <begin position="297"/>
        <end position="318"/>
    </location>
</feature>
<protein>
    <submittedName>
        <fullName evidence="3">Protein Peter Pan-like protein</fullName>
    </submittedName>
</protein>
<dbReference type="InterPro" id="IPR007109">
    <property type="entry name" value="Brix"/>
</dbReference>
<dbReference type="EMBL" id="BQXS01009951">
    <property type="protein sequence ID" value="GKT32184.1"/>
    <property type="molecule type" value="Genomic_DNA"/>
</dbReference>
<dbReference type="InterPro" id="IPR045112">
    <property type="entry name" value="PPAN-like"/>
</dbReference>
<dbReference type="SMART" id="SM00879">
    <property type="entry name" value="Brix"/>
    <property type="match status" value="1"/>
</dbReference>
<dbReference type="Proteomes" id="UP001057375">
    <property type="component" value="Unassembled WGS sequence"/>
</dbReference>
<name>A0ABQ5KL40_9EUKA</name>
<evidence type="ECO:0000313" key="3">
    <source>
        <dbReference type="EMBL" id="GKT32184.1"/>
    </source>
</evidence>
<feature type="compositionally biased region" description="Basic residues" evidence="1">
    <location>
        <begin position="325"/>
        <end position="344"/>
    </location>
</feature>
<evidence type="ECO:0000259" key="2">
    <source>
        <dbReference type="PROSITE" id="PS50833"/>
    </source>
</evidence>
<feature type="region of interest" description="Disordered" evidence="1">
    <location>
        <begin position="277"/>
        <end position="344"/>
    </location>
</feature>
<accession>A0ABQ5KL40</accession>
<dbReference type="PANTHER" id="PTHR12661:SF5">
    <property type="entry name" value="SUPPRESSOR OF SWI4 1 HOMOLOG"/>
    <property type="match status" value="1"/>
</dbReference>
<gene>
    <name evidence="3" type="ORF">ADUPG1_006389</name>
</gene>
<dbReference type="PANTHER" id="PTHR12661">
    <property type="entry name" value="PETER PAN-RELATED"/>
    <property type="match status" value="1"/>
</dbReference>